<comment type="caution">
    <text evidence="1">The sequence shown here is derived from an EMBL/GenBank/DDBJ whole genome shotgun (WGS) entry which is preliminary data.</text>
</comment>
<proteinExistence type="predicted"/>
<organism evidence="1 2">
    <name type="scientific">Thalassiosira oceanica</name>
    <name type="common">Marine diatom</name>
    <dbReference type="NCBI Taxonomy" id="159749"/>
    <lineage>
        <taxon>Eukaryota</taxon>
        <taxon>Sar</taxon>
        <taxon>Stramenopiles</taxon>
        <taxon>Ochrophyta</taxon>
        <taxon>Bacillariophyta</taxon>
        <taxon>Coscinodiscophyceae</taxon>
        <taxon>Thalassiosirophycidae</taxon>
        <taxon>Thalassiosirales</taxon>
        <taxon>Thalassiosiraceae</taxon>
        <taxon>Thalassiosira</taxon>
    </lineage>
</organism>
<dbReference type="Proteomes" id="UP000266841">
    <property type="component" value="Unassembled WGS sequence"/>
</dbReference>
<keyword evidence="2" id="KW-1185">Reference proteome</keyword>
<evidence type="ECO:0000313" key="2">
    <source>
        <dbReference type="Proteomes" id="UP000266841"/>
    </source>
</evidence>
<gene>
    <name evidence="1" type="ORF">THAOC_02076</name>
</gene>
<accession>K0TQJ9</accession>
<dbReference type="AlphaFoldDB" id="K0TQJ9"/>
<reference evidence="1 2" key="1">
    <citation type="journal article" date="2012" name="Genome Biol.">
        <title>Genome and low-iron response of an oceanic diatom adapted to chronic iron limitation.</title>
        <authorList>
            <person name="Lommer M."/>
            <person name="Specht M."/>
            <person name="Roy A.S."/>
            <person name="Kraemer L."/>
            <person name="Andreson R."/>
            <person name="Gutowska M.A."/>
            <person name="Wolf J."/>
            <person name="Bergner S.V."/>
            <person name="Schilhabel M.B."/>
            <person name="Klostermeier U.C."/>
            <person name="Beiko R.G."/>
            <person name="Rosenstiel P."/>
            <person name="Hippler M."/>
            <person name="Laroche J."/>
        </authorList>
    </citation>
    <scope>NUCLEOTIDE SEQUENCE [LARGE SCALE GENOMIC DNA]</scope>
    <source>
        <strain evidence="1 2">CCMP1005</strain>
    </source>
</reference>
<sequence length="184" mass="20618">MGKKGYIAEGFLDSGILVGEAALNRTRINNLLSRTFVRCQLTTIKISISLEASLRMARLPVESRRSVEGEIRDTQRLELTQNGNILISFPVIRSPTGRMDVKDTNNQTAASMHHLLQLLSFHELKESSILTELAVWKSQLDQAATPMPPEERSGYRVWIPDPAKCLIMEYCGFADFLEPAIEGN</sequence>
<name>K0TQJ9_THAOC</name>
<dbReference type="EMBL" id="AGNL01002482">
    <property type="protein sequence ID" value="EJK76177.1"/>
    <property type="molecule type" value="Genomic_DNA"/>
</dbReference>
<protein>
    <submittedName>
        <fullName evidence="1">Uncharacterized protein</fullName>
    </submittedName>
</protein>
<evidence type="ECO:0000313" key="1">
    <source>
        <dbReference type="EMBL" id="EJK76177.1"/>
    </source>
</evidence>